<evidence type="ECO:0000313" key="3">
    <source>
        <dbReference type="Proteomes" id="UP001208570"/>
    </source>
</evidence>
<sequence>MKADDECLLLDKVVFVCCALTNMCPSVHRQKQSPTSPKRKCQDLDLSSLLEEDVEDVKLEDVDVDAAGTPQLTELEKEISELGSKLAEADMYIARLKVENSKLKDQNECLTNMVKKMKANTRDDFNGDDDKMRYYTGLPSLVTLMALFN</sequence>
<dbReference type="AlphaFoldDB" id="A0AAD9NBN7"/>
<name>A0AAD9NBN7_9ANNE</name>
<keyword evidence="1" id="KW-0175">Coiled coil</keyword>
<feature type="coiled-coil region" evidence="1">
    <location>
        <begin position="93"/>
        <end position="120"/>
    </location>
</feature>
<organism evidence="2 3">
    <name type="scientific">Paralvinella palmiformis</name>
    <dbReference type="NCBI Taxonomy" id="53620"/>
    <lineage>
        <taxon>Eukaryota</taxon>
        <taxon>Metazoa</taxon>
        <taxon>Spiralia</taxon>
        <taxon>Lophotrochozoa</taxon>
        <taxon>Annelida</taxon>
        <taxon>Polychaeta</taxon>
        <taxon>Sedentaria</taxon>
        <taxon>Canalipalpata</taxon>
        <taxon>Terebellida</taxon>
        <taxon>Terebelliformia</taxon>
        <taxon>Alvinellidae</taxon>
        <taxon>Paralvinella</taxon>
    </lineage>
</organism>
<accession>A0AAD9NBN7</accession>
<comment type="caution">
    <text evidence="2">The sequence shown here is derived from an EMBL/GenBank/DDBJ whole genome shotgun (WGS) entry which is preliminary data.</text>
</comment>
<evidence type="ECO:0000256" key="1">
    <source>
        <dbReference type="SAM" id="Coils"/>
    </source>
</evidence>
<proteinExistence type="predicted"/>
<dbReference type="EMBL" id="JAODUP010000101">
    <property type="protein sequence ID" value="KAK2162266.1"/>
    <property type="molecule type" value="Genomic_DNA"/>
</dbReference>
<dbReference type="Proteomes" id="UP001208570">
    <property type="component" value="Unassembled WGS sequence"/>
</dbReference>
<keyword evidence="3" id="KW-1185">Reference proteome</keyword>
<gene>
    <name evidence="2" type="ORF">LSH36_101g05051</name>
</gene>
<protein>
    <submittedName>
        <fullName evidence="2">Uncharacterized protein</fullName>
    </submittedName>
</protein>
<reference evidence="2" key="1">
    <citation type="journal article" date="2023" name="Mol. Biol. Evol.">
        <title>Third-Generation Sequencing Reveals the Adaptive Role of the Epigenome in Three Deep-Sea Polychaetes.</title>
        <authorList>
            <person name="Perez M."/>
            <person name="Aroh O."/>
            <person name="Sun Y."/>
            <person name="Lan Y."/>
            <person name="Juniper S.K."/>
            <person name="Young C.R."/>
            <person name="Angers B."/>
            <person name="Qian P.Y."/>
        </authorList>
    </citation>
    <scope>NUCLEOTIDE SEQUENCE</scope>
    <source>
        <strain evidence="2">P08H-3</strain>
    </source>
</reference>
<evidence type="ECO:0000313" key="2">
    <source>
        <dbReference type="EMBL" id="KAK2162266.1"/>
    </source>
</evidence>